<evidence type="ECO:0000256" key="1">
    <source>
        <dbReference type="ARBA" id="ARBA00005033"/>
    </source>
</evidence>
<feature type="binding site" evidence="8 10">
    <location>
        <begin position="42"/>
        <end position="43"/>
    </location>
    <ligand>
        <name>3-methyl-2-oxobutanoate</name>
        <dbReference type="ChEBI" id="CHEBI:11851"/>
    </ligand>
</feature>
<feature type="binding site" evidence="8 10">
    <location>
        <position position="110"/>
    </location>
    <ligand>
        <name>3-methyl-2-oxobutanoate</name>
        <dbReference type="ChEBI" id="CHEBI:11851"/>
    </ligand>
</feature>
<keyword evidence="13" id="KW-1185">Reference proteome</keyword>
<feature type="binding site" evidence="8 11">
    <location>
        <position position="112"/>
    </location>
    <ligand>
        <name>Mg(2+)</name>
        <dbReference type="ChEBI" id="CHEBI:18420"/>
    </ligand>
</feature>
<feature type="binding site" evidence="8 10">
    <location>
        <position position="81"/>
    </location>
    <ligand>
        <name>3-methyl-2-oxobutanoate</name>
        <dbReference type="ChEBI" id="CHEBI:11851"/>
    </ligand>
</feature>
<evidence type="ECO:0000256" key="11">
    <source>
        <dbReference type="PIRSR" id="PIRSR000388-3"/>
    </source>
</evidence>
<dbReference type="InterPro" id="IPR040442">
    <property type="entry name" value="Pyrv_kinase-like_dom_sf"/>
</dbReference>
<comment type="similarity">
    <text evidence="2 8">Belongs to the PanB family.</text>
</comment>
<dbReference type="PIRSF" id="PIRSF000388">
    <property type="entry name" value="Pantoate_hydroxy_MeTrfase"/>
    <property type="match status" value="1"/>
</dbReference>
<evidence type="ECO:0000256" key="5">
    <source>
        <dbReference type="ARBA" id="ARBA00022679"/>
    </source>
</evidence>
<keyword evidence="4 8" id="KW-0566">Pantothenate biosynthesis</keyword>
<evidence type="ECO:0000256" key="10">
    <source>
        <dbReference type="PIRSR" id="PIRSR000388-2"/>
    </source>
</evidence>
<name>A0AAW9RBZ7_9GAMM</name>
<organism evidence="12 13">
    <name type="scientific">Elongatibacter sediminis</name>
    <dbReference type="NCBI Taxonomy" id="3119006"/>
    <lineage>
        <taxon>Bacteria</taxon>
        <taxon>Pseudomonadati</taxon>
        <taxon>Pseudomonadota</taxon>
        <taxon>Gammaproteobacteria</taxon>
        <taxon>Chromatiales</taxon>
        <taxon>Wenzhouxiangellaceae</taxon>
        <taxon>Elongatibacter</taxon>
    </lineage>
</organism>
<feature type="active site" description="Proton acceptor" evidence="8 9">
    <location>
        <position position="179"/>
    </location>
</feature>
<dbReference type="AlphaFoldDB" id="A0AAW9RBZ7"/>
<keyword evidence="6 8" id="KW-0479">Metal-binding</keyword>
<evidence type="ECO:0000256" key="8">
    <source>
        <dbReference type="HAMAP-Rule" id="MF_00156"/>
    </source>
</evidence>
<dbReference type="PANTHER" id="PTHR20881:SF0">
    <property type="entry name" value="3-METHYL-2-OXOBUTANOATE HYDROXYMETHYLTRANSFERASE"/>
    <property type="match status" value="1"/>
</dbReference>
<protein>
    <recommendedName>
        <fullName evidence="8">3-methyl-2-oxobutanoate hydroxymethyltransferase</fullName>
        <ecNumber evidence="8">2.1.2.11</ecNumber>
    </recommendedName>
    <alternativeName>
        <fullName evidence="8">Ketopantoate hydroxymethyltransferase</fullName>
        <shortName evidence="8">KPHMT</shortName>
    </alternativeName>
</protein>
<dbReference type="EC" id="2.1.2.11" evidence="8"/>
<evidence type="ECO:0000256" key="6">
    <source>
        <dbReference type="ARBA" id="ARBA00022723"/>
    </source>
</evidence>
<dbReference type="NCBIfam" id="NF001452">
    <property type="entry name" value="PRK00311.1"/>
    <property type="match status" value="1"/>
</dbReference>
<gene>
    <name evidence="8 12" type="primary">panB</name>
    <name evidence="12" type="ORF">V3330_17045</name>
</gene>
<reference evidence="12 13" key="1">
    <citation type="submission" date="2024-02" db="EMBL/GenBank/DDBJ databases">
        <title>A novel Wenzhouxiangellaceae bacterium, isolated from coastal sediments.</title>
        <authorList>
            <person name="Du Z.-J."/>
            <person name="Ye Y.-Q."/>
            <person name="Zhang X.-Y."/>
        </authorList>
    </citation>
    <scope>NUCLEOTIDE SEQUENCE [LARGE SCALE GENOMIC DNA]</scope>
    <source>
        <strain evidence="12 13">CH-27</strain>
    </source>
</reference>
<dbReference type="FunFam" id="3.20.20.60:FF:000003">
    <property type="entry name" value="3-methyl-2-oxobutanoate hydroxymethyltransferase"/>
    <property type="match status" value="1"/>
</dbReference>
<sequence length="263" mass="28772">MNILTFAEHKRKHEKLVMVTCYDYTAARIVAQADIDMILVGDSAAMVMHGHDSTLPISTDEMAMHVRAVRRGAPKTFIVGDLPFLSYRRSQSETMDAVARLMRAGAEAVKLEGIAGNAEIIRHIVDSGVPVMGHIGLTPQSVNQLGGFRVQGVEADDRERLKREAVACQEAGCFALVLECVPETLAAEITSLLKIPTIGIGAGAETDGQVLVMHDLLGLNLDFKPKFVRRYLDGNKQWLDAFNQYASDVRSGEFPASEERYAG</sequence>
<dbReference type="PANTHER" id="PTHR20881">
    <property type="entry name" value="3-METHYL-2-OXOBUTANOATE HYDROXYMETHYLTRANSFERASE"/>
    <property type="match status" value="1"/>
</dbReference>
<dbReference type="InterPro" id="IPR015813">
    <property type="entry name" value="Pyrv/PenolPyrv_kinase-like_dom"/>
</dbReference>
<evidence type="ECO:0000256" key="9">
    <source>
        <dbReference type="PIRSR" id="PIRSR000388-1"/>
    </source>
</evidence>
<keyword evidence="8" id="KW-0963">Cytoplasm</keyword>
<comment type="subcellular location">
    <subcellularLocation>
        <location evidence="8">Cytoplasm</location>
    </subcellularLocation>
</comment>
<dbReference type="Gene3D" id="3.20.20.60">
    <property type="entry name" value="Phosphoenolpyruvate-binding domains"/>
    <property type="match status" value="1"/>
</dbReference>
<evidence type="ECO:0000313" key="13">
    <source>
        <dbReference type="Proteomes" id="UP001359886"/>
    </source>
</evidence>
<comment type="subunit">
    <text evidence="3 8">Homodecamer; pentamer of dimers.</text>
</comment>
<feature type="binding site" evidence="8 11">
    <location>
        <position position="81"/>
    </location>
    <ligand>
        <name>Mg(2+)</name>
        <dbReference type="ChEBI" id="CHEBI:18420"/>
    </ligand>
</feature>
<dbReference type="InterPro" id="IPR003700">
    <property type="entry name" value="Pantoate_hydroxy_MeTrfase"/>
</dbReference>
<evidence type="ECO:0000313" key="12">
    <source>
        <dbReference type="EMBL" id="MEJ8569335.1"/>
    </source>
</evidence>
<comment type="function">
    <text evidence="7 8">Catalyzes the reversible reaction in which hydroxymethyl group from 5,10-methylenetetrahydrofolate is transferred onto alpha-ketoisovalerate to form ketopantoate.</text>
</comment>
<evidence type="ECO:0000256" key="2">
    <source>
        <dbReference type="ARBA" id="ARBA00008676"/>
    </source>
</evidence>
<dbReference type="EMBL" id="JAZHOG010000013">
    <property type="protein sequence ID" value="MEJ8569335.1"/>
    <property type="molecule type" value="Genomic_DNA"/>
</dbReference>
<dbReference type="NCBIfam" id="TIGR00222">
    <property type="entry name" value="panB"/>
    <property type="match status" value="1"/>
</dbReference>
<dbReference type="HAMAP" id="MF_00156">
    <property type="entry name" value="PanB"/>
    <property type="match status" value="1"/>
</dbReference>
<evidence type="ECO:0000256" key="4">
    <source>
        <dbReference type="ARBA" id="ARBA00022655"/>
    </source>
</evidence>
<keyword evidence="5 8" id="KW-0808">Transferase</keyword>
<dbReference type="Proteomes" id="UP001359886">
    <property type="component" value="Unassembled WGS sequence"/>
</dbReference>
<evidence type="ECO:0000256" key="3">
    <source>
        <dbReference type="ARBA" id="ARBA00011424"/>
    </source>
</evidence>
<dbReference type="GO" id="GO:0015940">
    <property type="term" value="P:pantothenate biosynthetic process"/>
    <property type="evidence" value="ECO:0007669"/>
    <property type="project" value="UniProtKB-UniRule"/>
</dbReference>
<dbReference type="GO" id="GO:0005737">
    <property type="term" value="C:cytoplasm"/>
    <property type="evidence" value="ECO:0007669"/>
    <property type="project" value="UniProtKB-SubCell"/>
</dbReference>
<keyword evidence="8 11" id="KW-0460">Magnesium</keyword>
<dbReference type="RefSeq" id="WP_354696658.1">
    <property type="nucleotide sequence ID" value="NZ_JAZHOG010000013.1"/>
</dbReference>
<dbReference type="CDD" id="cd06557">
    <property type="entry name" value="KPHMT-like"/>
    <property type="match status" value="1"/>
</dbReference>
<dbReference type="Pfam" id="PF02548">
    <property type="entry name" value="Pantoate_transf"/>
    <property type="match status" value="1"/>
</dbReference>
<comment type="catalytic activity">
    <reaction evidence="8">
        <text>(6R)-5,10-methylene-5,6,7,8-tetrahydrofolate + 3-methyl-2-oxobutanoate + H2O = 2-dehydropantoate + (6S)-5,6,7,8-tetrahydrofolate</text>
        <dbReference type="Rhea" id="RHEA:11824"/>
        <dbReference type="ChEBI" id="CHEBI:11561"/>
        <dbReference type="ChEBI" id="CHEBI:11851"/>
        <dbReference type="ChEBI" id="CHEBI:15377"/>
        <dbReference type="ChEBI" id="CHEBI:15636"/>
        <dbReference type="ChEBI" id="CHEBI:57453"/>
        <dbReference type="EC" id="2.1.2.11"/>
    </reaction>
</comment>
<dbReference type="SUPFAM" id="SSF51621">
    <property type="entry name" value="Phosphoenolpyruvate/pyruvate domain"/>
    <property type="match status" value="1"/>
</dbReference>
<proteinExistence type="inferred from homology"/>
<dbReference type="GO" id="GO:0000287">
    <property type="term" value="F:magnesium ion binding"/>
    <property type="evidence" value="ECO:0007669"/>
    <property type="project" value="TreeGrafter"/>
</dbReference>
<accession>A0AAW9RBZ7</accession>
<comment type="caution">
    <text evidence="12">The sequence shown here is derived from an EMBL/GenBank/DDBJ whole genome shotgun (WGS) entry which is preliminary data.</text>
</comment>
<comment type="pathway">
    <text evidence="1 8">Cofactor biosynthesis; (R)-pantothenate biosynthesis; (R)-pantoate from 3-methyl-2-oxobutanoate: step 1/2.</text>
</comment>
<dbReference type="GO" id="GO:0003864">
    <property type="term" value="F:3-methyl-2-oxobutanoate hydroxymethyltransferase activity"/>
    <property type="evidence" value="ECO:0007669"/>
    <property type="project" value="UniProtKB-UniRule"/>
</dbReference>
<comment type="cofactor">
    <cofactor evidence="8 11">
        <name>Mg(2+)</name>
        <dbReference type="ChEBI" id="CHEBI:18420"/>
    </cofactor>
    <text evidence="8 11">Binds 1 Mg(2+) ion per subunit.</text>
</comment>
<feature type="binding site" evidence="8 11">
    <location>
        <position position="42"/>
    </location>
    <ligand>
        <name>Mg(2+)</name>
        <dbReference type="ChEBI" id="CHEBI:18420"/>
    </ligand>
</feature>
<evidence type="ECO:0000256" key="7">
    <source>
        <dbReference type="ARBA" id="ARBA00056497"/>
    </source>
</evidence>